<dbReference type="Gene3D" id="1.20.120.680">
    <property type="entry name" value="Formiminotetrahydrofolate cyclodeaminase monomer, up-and-down helical bundle"/>
    <property type="match status" value="1"/>
</dbReference>
<dbReference type="EMBL" id="AZDA01000014">
    <property type="protein sequence ID" value="KRK40410.1"/>
    <property type="molecule type" value="Genomic_DNA"/>
</dbReference>
<dbReference type="OrthoDB" id="7959174at2"/>
<evidence type="ECO:0000259" key="1">
    <source>
        <dbReference type="Pfam" id="PF04961"/>
    </source>
</evidence>
<dbReference type="STRING" id="1423726.FC07_GL000888"/>
<dbReference type="GO" id="GO:0016740">
    <property type="term" value="F:transferase activity"/>
    <property type="evidence" value="ECO:0007669"/>
    <property type="project" value="UniProtKB-KW"/>
</dbReference>
<keyword evidence="3" id="KW-1185">Reference proteome</keyword>
<reference evidence="2 3" key="1">
    <citation type="journal article" date="2015" name="Genome Announc.">
        <title>Expanding the biotechnology potential of lactobacilli through comparative genomics of 213 strains and associated genera.</title>
        <authorList>
            <person name="Sun Z."/>
            <person name="Harris H.M."/>
            <person name="McCann A."/>
            <person name="Guo C."/>
            <person name="Argimon S."/>
            <person name="Zhang W."/>
            <person name="Yang X."/>
            <person name="Jeffery I.B."/>
            <person name="Cooney J.C."/>
            <person name="Kagawa T.F."/>
            <person name="Liu W."/>
            <person name="Song Y."/>
            <person name="Salvetti E."/>
            <person name="Wrobel A."/>
            <person name="Rasinkangas P."/>
            <person name="Parkhill J."/>
            <person name="Rea M.C."/>
            <person name="O'Sullivan O."/>
            <person name="Ritari J."/>
            <person name="Douillard F.P."/>
            <person name="Paul Ross R."/>
            <person name="Yang R."/>
            <person name="Briner A.E."/>
            <person name="Felis G.E."/>
            <person name="de Vos W.M."/>
            <person name="Barrangou R."/>
            <person name="Klaenhammer T.R."/>
            <person name="Caufield P.W."/>
            <person name="Cui Y."/>
            <person name="Zhang H."/>
            <person name="O'Toole P.W."/>
        </authorList>
    </citation>
    <scope>NUCLEOTIDE SEQUENCE [LARGE SCALE GENOMIC DNA]</scope>
    <source>
        <strain evidence="2 3">DSM 20003</strain>
    </source>
</reference>
<sequence>MEMKDFMTKLGSAAATPSGGGAAALNGATATAMASMVAQLTVGKQKYAAYEANLKAIIHEMARLNRAFLTQINADAKGFAPLAKAYSIPKTDPNREAILNAALLKATEVPFEILKLANDLLPVLEQLLVQGSRLLQSDVGVAATTLRSTLEAAVLNIYVNTQLLTDQDQAAALNQQAEALVAPAVVRCQAVYQQVLTQLQAQQ</sequence>
<dbReference type="InterPro" id="IPR007044">
    <property type="entry name" value="Cyclodeamin/CycHdrlase"/>
</dbReference>
<dbReference type="InterPro" id="IPR036178">
    <property type="entry name" value="Formintransfe-cycloase-like_sf"/>
</dbReference>
<dbReference type="Pfam" id="PF04961">
    <property type="entry name" value="FTCD_C"/>
    <property type="match status" value="1"/>
</dbReference>
<comment type="caution">
    <text evidence="2">The sequence shown here is derived from an EMBL/GenBank/DDBJ whole genome shotgun (WGS) entry which is preliminary data.</text>
</comment>
<organism evidence="2 3">
    <name type="scientific">Loigolactobacillus bifermentans DSM 20003</name>
    <dbReference type="NCBI Taxonomy" id="1423726"/>
    <lineage>
        <taxon>Bacteria</taxon>
        <taxon>Bacillati</taxon>
        <taxon>Bacillota</taxon>
        <taxon>Bacilli</taxon>
        <taxon>Lactobacillales</taxon>
        <taxon>Lactobacillaceae</taxon>
        <taxon>Loigolactobacillus</taxon>
    </lineage>
</organism>
<keyword evidence="2" id="KW-0808">Transferase</keyword>
<feature type="domain" description="Cyclodeaminase/cyclohydrolase" evidence="1">
    <location>
        <begin position="3"/>
        <end position="178"/>
    </location>
</feature>
<evidence type="ECO:0000313" key="3">
    <source>
        <dbReference type="Proteomes" id="UP000051461"/>
    </source>
</evidence>
<gene>
    <name evidence="2" type="ORF">FC07_GL000888</name>
</gene>
<evidence type="ECO:0000313" key="2">
    <source>
        <dbReference type="EMBL" id="KRK40410.1"/>
    </source>
</evidence>
<proteinExistence type="predicted"/>
<dbReference type="RefSeq" id="WP_057903590.1">
    <property type="nucleotide sequence ID" value="NZ_AZDA01000014.1"/>
</dbReference>
<protein>
    <submittedName>
        <fullName evidence="2">Formiminotransferase-cyclodeaminase</fullName>
    </submittedName>
</protein>
<dbReference type="SUPFAM" id="SSF101262">
    <property type="entry name" value="Methenyltetrahydrofolate cyclohydrolase-like"/>
    <property type="match status" value="1"/>
</dbReference>
<accession>A0A0R1H9Y5</accession>
<name>A0A0R1H9Y5_9LACO</name>
<dbReference type="PATRIC" id="fig|1423726.3.peg.912"/>
<dbReference type="Proteomes" id="UP000051461">
    <property type="component" value="Unassembled WGS sequence"/>
</dbReference>
<dbReference type="AlphaFoldDB" id="A0A0R1H9Y5"/>